<comment type="caution">
    <text evidence="1">The sequence shown here is derived from an EMBL/GenBank/DDBJ whole genome shotgun (WGS) entry which is preliminary data.</text>
</comment>
<accession>A0A841MJV2</accession>
<evidence type="ECO:0008006" key="3">
    <source>
        <dbReference type="Google" id="ProtNLM"/>
    </source>
</evidence>
<dbReference type="AlphaFoldDB" id="A0A841MJV2"/>
<gene>
    <name evidence="1" type="ORF">FHS59_004238</name>
</gene>
<dbReference type="EMBL" id="JACIJO010000004">
    <property type="protein sequence ID" value="MBB6328582.1"/>
    <property type="molecule type" value="Genomic_DNA"/>
</dbReference>
<reference evidence="1 2" key="1">
    <citation type="submission" date="2020-08" db="EMBL/GenBank/DDBJ databases">
        <title>Genomic Encyclopedia of Type Strains, Phase IV (KMG-IV): sequencing the most valuable type-strain genomes for metagenomic binning, comparative biology and taxonomic classification.</title>
        <authorList>
            <person name="Goeker M."/>
        </authorList>
    </citation>
    <scope>NUCLEOTIDE SEQUENCE [LARGE SCALE GENOMIC DNA]</scope>
    <source>
        <strain evidence="1 2">DSM 102044</strain>
    </source>
</reference>
<protein>
    <recommendedName>
        <fullName evidence="3">DUF1572 domain-containing protein</fullName>
    </recommendedName>
</protein>
<dbReference type="Pfam" id="PF07609">
    <property type="entry name" value="DUF1572"/>
    <property type="match status" value="1"/>
</dbReference>
<evidence type="ECO:0000313" key="2">
    <source>
        <dbReference type="Proteomes" id="UP000588604"/>
    </source>
</evidence>
<name>A0A841MJV2_9BACT</name>
<dbReference type="Proteomes" id="UP000588604">
    <property type="component" value="Unassembled WGS sequence"/>
</dbReference>
<dbReference type="InterPro" id="IPR034660">
    <property type="entry name" value="DinB/YfiT-like"/>
</dbReference>
<dbReference type="SUPFAM" id="SSF109854">
    <property type="entry name" value="DinB/YfiT-like putative metalloenzymes"/>
    <property type="match status" value="1"/>
</dbReference>
<dbReference type="InterPro" id="IPR011466">
    <property type="entry name" value="DUF1572"/>
</dbReference>
<sequence length="123" mass="14575">MGKANEKVQDLNTIALLTFHVNYYLKGILNVFEGGELEIKDKFSFDMPEIKSEMDWLDLVNDFIHNSERFIDQVEKMDEKDLAQQFVKEEYGSYLRNIEAQIEHSYYHLGQISLIKKLIMQKH</sequence>
<dbReference type="Gene3D" id="1.20.120.450">
    <property type="entry name" value="dinb family like domain"/>
    <property type="match status" value="1"/>
</dbReference>
<proteinExistence type="predicted"/>
<keyword evidence="2" id="KW-1185">Reference proteome</keyword>
<evidence type="ECO:0000313" key="1">
    <source>
        <dbReference type="EMBL" id="MBB6328582.1"/>
    </source>
</evidence>
<organism evidence="1 2">
    <name type="scientific">Algoriphagus iocasae</name>
    <dbReference type="NCBI Taxonomy" id="1836499"/>
    <lineage>
        <taxon>Bacteria</taxon>
        <taxon>Pseudomonadati</taxon>
        <taxon>Bacteroidota</taxon>
        <taxon>Cytophagia</taxon>
        <taxon>Cytophagales</taxon>
        <taxon>Cyclobacteriaceae</taxon>
        <taxon>Algoriphagus</taxon>
    </lineage>
</organism>
<dbReference type="RefSeq" id="WP_221444563.1">
    <property type="nucleotide sequence ID" value="NZ_JACIJO010000004.1"/>
</dbReference>